<keyword evidence="2" id="KW-1185">Reference proteome</keyword>
<reference evidence="1" key="1">
    <citation type="journal article" date="2022" name="bioRxiv">
        <title>Sequencing and chromosome-scale assembly of the giantPleurodeles waltlgenome.</title>
        <authorList>
            <person name="Brown T."/>
            <person name="Elewa A."/>
            <person name="Iarovenko S."/>
            <person name="Subramanian E."/>
            <person name="Araus A.J."/>
            <person name="Petzold A."/>
            <person name="Susuki M."/>
            <person name="Suzuki K.-i.T."/>
            <person name="Hayashi T."/>
            <person name="Toyoda A."/>
            <person name="Oliveira C."/>
            <person name="Osipova E."/>
            <person name="Leigh N.D."/>
            <person name="Simon A."/>
            <person name="Yun M.H."/>
        </authorList>
    </citation>
    <scope>NUCLEOTIDE SEQUENCE</scope>
    <source>
        <strain evidence="1">20211129_DDA</strain>
        <tissue evidence="1">Liver</tissue>
    </source>
</reference>
<evidence type="ECO:0000313" key="1">
    <source>
        <dbReference type="EMBL" id="KAJ1105185.1"/>
    </source>
</evidence>
<evidence type="ECO:0000313" key="2">
    <source>
        <dbReference type="Proteomes" id="UP001066276"/>
    </source>
</evidence>
<sequence length="106" mass="11309">MHVIIRDESVSATSTPFDGFAWSGRADDVSAGTVAPQTATCARAAGQDCVYGGPTLGRRSSPSNLMLPVRGRLVYSQFPIPISRSRYEGRLRFSMCSSASAPLPDI</sequence>
<dbReference type="EMBL" id="JANPWB010000013">
    <property type="protein sequence ID" value="KAJ1105185.1"/>
    <property type="molecule type" value="Genomic_DNA"/>
</dbReference>
<gene>
    <name evidence="1" type="ORF">NDU88_002593</name>
</gene>
<accession>A0AAV7MXW4</accession>
<comment type="caution">
    <text evidence="1">The sequence shown here is derived from an EMBL/GenBank/DDBJ whole genome shotgun (WGS) entry which is preliminary data.</text>
</comment>
<dbReference type="Proteomes" id="UP001066276">
    <property type="component" value="Chromosome 9"/>
</dbReference>
<dbReference type="AlphaFoldDB" id="A0AAV7MXW4"/>
<name>A0AAV7MXW4_PLEWA</name>
<protein>
    <submittedName>
        <fullName evidence="1">Uncharacterized protein</fullName>
    </submittedName>
</protein>
<proteinExistence type="predicted"/>
<organism evidence="1 2">
    <name type="scientific">Pleurodeles waltl</name>
    <name type="common">Iberian ribbed newt</name>
    <dbReference type="NCBI Taxonomy" id="8319"/>
    <lineage>
        <taxon>Eukaryota</taxon>
        <taxon>Metazoa</taxon>
        <taxon>Chordata</taxon>
        <taxon>Craniata</taxon>
        <taxon>Vertebrata</taxon>
        <taxon>Euteleostomi</taxon>
        <taxon>Amphibia</taxon>
        <taxon>Batrachia</taxon>
        <taxon>Caudata</taxon>
        <taxon>Salamandroidea</taxon>
        <taxon>Salamandridae</taxon>
        <taxon>Pleurodelinae</taxon>
        <taxon>Pleurodeles</taxon>
    </lineage>
</organism>